<dbReference type="SUPFAM" id="SSF52113">
    <property type="entry name" value="BRCT domain"/>
    <property type="match status" value="1"/>
</dbReference>
<dbReference type="Proteomes" id="UP000092583">
    <property type="component" value="Unassembled WGS sequence"/>
</dbReference>
<dbReference type="OrthoDB" id="2565199at2759"/>
<sequence>MLRDSIRPPSAHSSLPDPPSTAIASSSLHYISDGQMKYRDAPRTRSPPRQPRQQSPRRRRSPYDDIRDDGRGEIPISPSTITRPDQRRRSTGSSFWRGFTFYTIRYHSGSISRTPSSSSVTHIILPLNPAYPQNVVLQILTTGPDLVSLEHQQDWTDNDLIRYFACLRGRIPTEEPRAVHLSKRKVLLRQEWVNECVRQDRVVGRFDDFAGWEIKGTYDPQHVNITPWGELPLPLQQPLYTPPATSNVPPNPFESLMKRSNSSSSSLSAPQSYSNIQDNHPVVPLAARLSSRLAEDPSTRSRTIDQPEKADSPVQDPSNARKTADDDGNATSMDLDGSAMREQPLRPKAEESGIMEMETADERPPEIENPTTAQLSNDEDIKPLIDEGVKIDTRPETPDLPSQQHLPMNIPPPPTPPMTASNIIGRDDISVTSVKKHQLDMRTTATPSPQPRPIMQPVNLSTPQWHSEPNLDDITPSSSYVEDRPKIRPEGIFAKGLLLPLGFHVSGSARERKFIELAITRTGGGVIVPEPQATIHILPLSPTESVIEPEHSRIVREISSDPTRAVVSADWVNDCIETDRLLSLDEYRINSNDNDNGNGDIMTPSPTERG</sequence>
<protein>
    <recommendedName>
        <fullName evidence="2">BRCT domain-containing protein</fullName>
    </recommendedName>
</protein>
<dbReference type="AlphaFoldDB" id="A0A1B9J1G9"/>
<feature type="compositionally biased region" description="Low complexity" evidence="1">
    <location>
        <begin position="258"/>
        <end position="274"/>
    </location>
</feature>
<reference evidence="3 4" key="1">
    <citation type="submission" date="2013-07" db="EMBL/GenBank/DDBJ databases">
        <title>The Genome Sequence of Kwoniella mangroviensis CBS10435.</title>
        <authorList>
            <consortium name="The Broad Institute Genome Sequencing Platform"/>
            <person name="Cuomo C."/>
            <person name="Litvintseva A."/>
            <person name="Chen Y."/>
            <person name="Heitman J."/>
            <person name="Sun S."/>
            <person name="Springer D."/>
            <person name="Dromer F."/>
            <person name="Young S.K."/>
            <person name="Zeng Q."/>
            <person name="Gargeya S."/>
            <person name="Fitzgerald M."/>
            <person name="Abouelleil A."/>
            <person name="Alvarado L."/>
            <person name="Berlin A.M."/>
            <person name="Chapman S.B."/>
            <person name="Dewar J."/>
            <person name="Goldberg J."/>
            <person name="Griggs A."/>
            <person name="Gujja S."/>
            <person name="Hansen M."/>
            <person name="Howarth C."/>
            <person name="Imamovic A."/>
            <person name="Larimer J."/>
            <person name="McCowan C."/>
            <person name="Murphy C."/>
            <person name="Pearson M."/>
            <person name="Priest M."/>
            <person name="Roberts A."/>
            <person name="Saif S."/>
            <person name="Shea T."/>
            <person name="Sykes S."/>
            <person name="Wortman J."/>
            <person name="Nusbaum C."/>
            <person name="Birren B."/>
        </authorList>
    </citation>
    <scope>NUCLEOTIDE SEQUENCE [LARGE SCALE GENOMIC DNA]</scope>
    <source>
        <strain evidence="3 4">CBS 10435</strain>
    </source>
</reference>
<gene>
    <name evidence="3" type="ORF">L486_01142</name>
</gene>
<dbReference type="InterPro" id="IPR036420">
    <property type="entry name" value="BRCT_dom_sf"/>
</dbReference>
<dbReference type="EMBL" id="KI669459">
    <property type="protein sequence ID" value="OCF61494.1"/>
    <property type="molecule type" value="Genomic_DNA"/>
</dbReference>
<evidence type="ECO:0000259" key="2">
    <source>
        <dbReference type="PROSITE" id="PS50172"/>
    </source>
</evidence>
<feature type="domain" description="BRCT" evidence="2">
    <location>
        <begin position="488"/>
        <end position="589"/>
    </location>
</feature>
<feature type="region of interest" description="Disordered" evidence="1">
    <location>
        <begin position="1"/>
        <end position="91"/>
    </location>
</feature>
<feature type="region of interest" description="Disordered" evidence="1">
    <location>
        <begin position="236"/>
        <end position="378"/>
    </location>
</feature>
<organism evidence="3 4">
    <name type="scientific">Kwoniella mangroviensis CBS 10435</name>
    <dbReference type="NCBI Taxonomy" id="1331196"/>
    <lineage>
        <taxon>Eukaryota</taxon>
        <taxon>Fungi</taxon>
        <taxon>Dikarya</taxon>
        <taxon>Basidiomycota</taxon>
        <taxon>Agaricomycotina</taxon>
        <taxon>Tremellomycetes</taxon>
        <taxon>Tremellales</taxon>
        <taxon>Cryptococcaceae</taxon>
        <taxon>Kwoniella</taxon>
    </lineage>
</organism>
<dbReference type="PROSITE" id="PS50172">
    <property type="entry name" value="BRCT"/>
    <property type="match status" value="1"/>
</dbReference>
<feature type="compositionally biased region" description="Basic and acidic residues" evidence="1">
    <location>
        <begin position="61"/>
        <end position="72"/>
    </location>
</feature>
<evidence type="ECO:0000313" key="4">
    <source>
        <dbReference type="Proteomes" id="UP000092583"/>
    </source>
</evidence>
<evidence type="ECO:0000313" key="3">
    <source>
        <dbReference type="EMBL" id="OCF61494.1"/>
    </source>
</evidence>
<keyword evidence="4" id="KW-1185">Reference proteome</keyword>
<proteinExistence type="predicted"/>
<feature type="region of interest" description="Disordered" evidence="1">
    <location>
        <begin position="463"/>
        <end position="483"/>
    </location>
</feature>
<dbReference type="Gene3D" id="3.40.50.10190">
    <property type="entry name" value="BRCT domain"/>
    <property type="match status" value="1"/>
</dbReference>
<name>A0A1B9J1G9_9TREE</name>
<accession>A0A1B9J1G9</accession>
<reference evidence="4" key="2">
    <citation type="submission" date="2013-12" db="EMBL/GenBank/DDBJ databases">
        <title>Evolution of pathogenesis and genome organization in the Tremellales.</title>
        <authorList>
            <person name="Cuomo C."/>
            <person name="Litvintseva A."/>
            <person name="Heitman J."/>
            <person name="Chen Y."/>
            <person name="Sun S."/>
            <person name="Springer D."/>
            <person name="Dromer F."/>
            <person name="Young S."/>
            <person name="Zeng Q."/>
            <person name="Chapman S."/>
            <person name="Gujja S."/>
            <person name="Saif S."/>
            <person name="Birren B."/>
        </authorList>
    </citation>
    <scope>NUCLEOTIDE SEQUENCE [LARGE SCALE GENOMIC DNA]</scope>
    <source>
        <strain evidence="4">CBS 10435</strain>
    </source>
</reference>
<feature type="compositionally biased region" description="Basic and acidic residues" evidence="1">
    <location>
        <begin position="293"/>
        <end position="311"/>
    </location>
</feature>
<dbReference type="InterPro" id="IPR001357">
    <property type="entry name" value="BRCT_dom"/>
</dbReference>
<dbReference type="STRING" id="1331196.A0A1B9J1G9"/>
<evidence type="ECO:0000256" key="1">
    <source>
        <dbReference type="SAM" id="MobiDB-lite"/>
    </source>
</evidence>